<dbReference type="InterPro" id="IPR037923">
    <property type="entry name" value="HTH-like"/>
</dbReference>
<keyword evidence="1" id="KW-0805">Transcription regulation</keyword>
<dbReference type="SMART" id="SM00342">
    <property type="entry name" value="HTH_ARAC"/>
    <property type="match status" value="1"/>
</dbReference>
<dbReference type="Gene3D" id="2.60.120.10">
    <property type="entry name" value="Jelly Rolls"/>
    <property type="match status" value="1"/>
</dbReference>
<dbReference type="InterPro" id="IPR009057">
    <property type="entry name" value="Homeodomain-like_sf"/>
</dbReference>
<evidence type="ECO:0000313" key="6">
    <source>
        <dbReference type="EMBL" id="GLQ70685.1"/>
    </source>
</evidence>
<dbReference type="CDD" id="cd06976">
    <property type="entry name" value="cupin_MtlR-like_N"/>
    <property type="match status" value="1"/>
</dbReference>
<dbReference type="InterPro" id="IPR020449">
    <property type="entry name" value="Tscrpt_reg_AraC-type_HTH"/>
</dbReference>
<dbReference type="InterPro" id="IPR014710">
    <property type="entry name" value="RmlC-like_jellyroll"/>
</dbReference>
<dbReference type="PRINTS" id="PR00032">
    <property type="entry name" value="HTHARAC"/>
</dbReference>
<accession>A0AAV5NJK4</accession>
<organism evidence="6 7">
    <name type="scientific">Vibrio penaeicida</name>
    <dbReference type="NCBI Taxonomy" id="104609"/>
    <lineage>
        <taxon>Bacteria</taxon>
        <taxon>Pseudomonadati</taxon>
        <taxon>Pseudomonadota</taxon>
        <taxon>Gammaproteobacteria</taxon>
        <taxon>Vibrionales</taxon>
        <taxon>Vibrionaceae</taxon>
        <taxon>Vibrio</taxon>
    </lineage>
</organism>
<dbReference type="Proteomes" id="UP001156690">
    <property type="component" value="Unassembled WGS sequence"/>
</dbReference>
<dbReference type="InterPro" id="IPR018060">
    <property type="entry name" value="HTH_AraC"/>
</dbReference>
<evidence type="ECO:0000259" key="5">
    <source>
        <dbReference type="PROSITE" id="PS01124"/>
    </source>
</evidence>
<dbReference type="AlphaFoldDB" id="A0AAV5NJK4"/>
<dbReference type="Pfam" id="PF12833">
    <property type="entry name" value="HTH_18"/>
    <property type="match status" value="1"/>
</dbReference>
<comment type="caution">
    <text evidence="6">The sequence shown here is derived from an EMBL/GenBank/DDBJ whole genome shotgun (WGS) entry which is preliminary data.</text>
</comment>
<proteinExistence type="predicted"/>
<evidence type="ECO:0000256" key="1">
    <source>
        <dbReference type="ARBA" id="ARBA00023015"/>
    </source>
</evidence>
<dbReference type="PANTHER" id="PTHR43280:SF27">
    <property type="entry name" value="TRANSCRIPTIONAL REGULATOR MTLR"/>
    <property type="match status" value="1"/>
</dbReference>
<dbReference type="GO" id="GO:0003700">
    <property type="term" value="F:DNA-binding transcription factor activity"/>
    <property type="evidence" value="ECO:0007669"/>
    <property type="project" value="InterPro"/>
</dbReference>
<reference evidence="7" key="1">
    <citation type="journal article" date="2019" name="Int. J. Syst. Evol. Microbiol.">
        <title>The Global Catalogue of Microorganisms (GCM) 10K type strain sequencing project: providing services to taxonomists for standard genome sequencing and annotation.</title>
        <authorList>
            <consortium name="The Broad Institute Genomics Platform"/>
            <consortium name="The Broad Institute Genome Sequencing Center for Infectious Disease"/>
            <person name="Wu L."/>
            <person name="Ma J."/>
        </authorList>
    </citation>
    <scope>NUCLEOTIDE SEQUENCE [LARGE SCALE GENOMIC DNA]</scope>
    <source>
        <strain evidence="7">NBRC 15640</strain>
    </source>
</reference>
<keyword evidence="4" id="KW-0804">Transcription</keyword>
<evidence type="ECO:0000256" key="4">
    <source>
        <dbReference type="ARBA" id="ARBA00023163"/>
    </source>
</evidence>
<gene>
    <name evidence="6" type="primary">mltR</name>
    <name evidence="6" type="ORF">GCM10007932_00450</name>
</gene>
<evidence type="ECO:0000256" key="2">
    <source>
        <dbReference type="ARBA" id="ARBA00023125"/>
    </source>
</evidence>
<dbReference type="RefSeq" id="WP_126609522.1">
    <property type="nucleotide sequence ID" value="NZ_AP025144.1"/>
</dbReference>
<evidence type="ECO:0000313" key="7">
    <source>
        <dbReference type="Proteomes" id="UP001156690"/>
    </source>
</evidence>
<dbReference type="PANTHER" id="PTHR43280">
    <property type="entry name" value="ARAC-FAMILY TRANSCRIPTIONAL REGULATOR"/>
    <property type="match status" value="1"/>
</dbReference>
<feature type="domain" description="HTH araC/xylS-type" evidence="5">
    <location>
        <begin position="198"/>
        <end position="296"/>
    </location>
</feature>
<evidence type="ECO:0000256" key="3">
    <source>
        <dbReference type="ARBA" id="ARBA00023159"/>
    </source>
</evidence>
<dbReference type="SUPFAM" id="SSF51215">
    <property type="entry name" value="Regulatory protein AraC"/>
    <property type="match status" value="1"/>
</dbReference>
<keyword evidence="7" id="KW-1185">Reference proteome</keyword>
<dbReference type="Pfam" id="PF02311">
    <property type="entry name" value="AraC_binding"/>
    <property type="match status" value="1"/>
</dbReference>
<dbReference type="InterPro" id="IPR003313">
    <property type="entry name" value="AraC-bd"/>
</dbReference>
<dbReference type="EMBL" id="BSNX01000001">
    <property type="protein sequence ID" value="GLQ70685.1"/>
    <property type="molecule type" value="Genomic_DNA"/>
</dbReference>
<keyword evidence="3" id="KW-0010">Activator</keyword>
<dbReference type="GO" id="GO:0043565">
    <property type="term" value="F:sequence-specific DNA binding"/>
    <property type="evidence" value="ECO:0007669"/>
    <property type="project" value="InterPro"/>
</dbReference>
<keyword evidence="2" id="KW-0238">DNA-binding</keyword>
<dbReference type="PROSITE" id="PS01124">
    <property type="entry name" value="HTH_ARAC_FAMILY_2"/>
    <property type="match status" value="1"/>
</dbReference>
<protein>
    <submittedName>
        <fullName evidence="6">AraC family transcriptional regulator</fullName>
    </submittedName>
</protein>
<sequence>MSTYEIKPFNHESIGERPVWEFVEFDKESVGYTEHGVPHHRIKWHVHEQYELHLIVKTTGKAMIGNHVGPFSPGHLTLVGPWLPHNWVSYLSEGETHKLRDMVILFEPELIQRATQIFPELSQFLRLIEQAKMGIEFIDVPMEVSMEYMNAVRCSQGVEKLIHFLKFMVFLNVQKTRILSTLPPTLKKDSEMMNSKINLVLDFVMLNYKKPIKVKEVADLIDMTESYFSRFFHKSTGHRFTDFVNRIRVQRACIKLIESKDSIADISKQVGFSNLANFSRQFRRIKGLTPLAYRKKNTVDG</sequence>
<dbReference type="Gene3D" id="1.10.10.60">
    <property type="entry name" value="Homeodomain-like"/>
    <property type="match status" value="2"/>
</dbReference>
<name>A0AAV5NJK4_9VIBR</name>
<dbReference type="SUPFAM" id="SSF46689">
    <property type="entry name" value="Homeodomain-like"/>
    <property type="match status" value="2"/>
</dbReference>